<feature type="compositionally biased region" description="Polar residues" evidence="1">
    <location>
        <begin position="288"/>
        <end position="298"/>
    </location>
</feature>
<dbReference type="PANTHER" id="PTHR33321">
    <property type="match status" value="1"/>
</dbReference>
<feature type="compositionally biased region" description="Polar residues" evidence="1">
    <location>
        <begin position="358"/>
        <end position="368"/>
    </location>
</feature>
<evidence type="ECO:0000256" key="1">
    <source>
        <dbReference type="SAM" id="MobiDB-lite"/>
    </source>
</evidence>
<proteinExistence type="predicted"/>
<evidence type="ECO:0000313" key="3">
    <source>
        <dbReference type="Proteomes" id="UP000698800"/>
    </source>
</evidence>
<dbReference type="Pfam" id="PF04450">
    <property type="entry name" value="BSP"/>
    <property type="match status" value="1"/>
</dbReference>
<dbReference type="AlphaFoldDB" id="A0A9P8I8U8"/>
<feature type="region of interest" description="Disordered" evidence="1">
    <location>
        <begin position="582"/>
        <end position="623"/>
    </location>
</feature>
<dbReference type="EMBL" id="JAGHQL010000096">
    <property type="protein sequence ID" value="KAH0538809.1"/>
    <property type="molecule type" value="Genomic_DNA"/>
</dbReference>
<evidence type="ECO:0000313" key="2">
    <source>
        <dbReference type="EMBL" id="KAH0538809.1"/>
    </source>
</evidence>
<feature type="region of interest" description="Disordered" evidence="1">
    <location>
        <begin position="249"/>
        <end position="273"/>
    </location>
</feature>
<feature type="region of interest" description="Disordered" evidence="1">
    <location>
        <begin position="1"/>
        <end position="24"/>
    </location>
</feature>
<gene>
    <name evidence="2" type="ORF">FGG08_004641</name>
</gene>
<feature type="region of interest" description="Disordered" evidence="1">
    <location>
        <begin position="285"/>
        <end position="461"/>
    </location>
</feature>
<feature type="compositionally biased region" description="Low complexity" evidence="1">
    <location>
        <begin position="1"/>
        <end position="10"/>
    </location>
</feature>
<feature type="compositionally biased region" description="Basic residues" evidence="1">
    <location>
        <begin position="323"/>
        <end position="336"/>
    </location>
</feature>
<dbReference type="OrthoDB" id="891726at2759"/>
<sequence length="623" mass="67833">MAGQSPLPAHLDPPPPSETPYKPHPRIKDIKLLLEVAALSCQGARDFLGTVNASNMVEEAVSCVFRWLYATGSTIPGTRSVTLILRSMDGVAYTTGKDLDDDHKEIHFSTDYIANISSERKKDEILGVICHEMVHCFQFDGCHSAPSGLIEGIADWVRLCSGLKPPHWKRSAEGGWDGGYDRTGYFLEYLEQRFGEGSVRKINENLRNKYQEESFWKGLFGHHVAELWEDYGRQLKGGGIMDETALMERKKSPEGSIGDSAPSESVKTNGTGTGKVMAISNMADEENTQLPTDISTATVGVDVPKMPDINGDQNEEASDIKSKSKPKPKPRPKPRKTVTETEEAGDDKILANGEAADTASTPTNSPQAPKTPKAPKGKRSTNDSKAEASAKKRTPKSAIKASDETNLTPESIKIVTPRKKRAPTGVPKDANGEPSTPPNKKRRTPAATPTLARSIPESRDELDEKDKILLDLKNQGKTWPEIREEFKKMGIPTGTSTLPNRYSRLTAKLTEWKAGDVDIFLAAKSTIETEHLEEMKAKDAKFETEKWGKISAAMEEKGTNRYPPGALQKKFKDVTARGLLGALGSTNNGPSNISDSTGPMKATSGTLITEAAEGQRSGSSEGM</sequence>
<dbReference type="Proteomes" id="UP000698800">
    <property type="component" value="Unassembled WGS sequence"/>
</dbReference>
<organism evidence="2 3">
    <name type="scientific">Glutinoglossum americanum</name>
    <dbReference type="NCBI Taxonomy" id="1670608"/>
    <lineage>
        <taxon>Eukaryota</taxon>
        <taxon>Fungi</taxon>
        <taxon>Dikarya</taxon>
        <taxon>Ascomycota</taxon>
        <taxon>Pezizomycotina</taxon>
        <taxon>Geoglossomycetes</taxon>
        <taxon>Geoglossales</taxon>
        <taxon>Geoglossaceae</taxon>
        <taxon>Glutinoglossum</taxon>
    </lineage>
</organism>
<feature type="compositionally biased region" description="Polar residues" evidence="1">
    <location>
        <begin position="584"/>
        <end position="607"/>
    </location>
</feature>
<keyword evidence="3" id="KW-1185">Reference proteome</keyword>
<dbReference type="PANTHER" id="PTHR33321:SF12">
    <property type="entry name" value="PLANT BASIC SECRETORY PROTEIN (BSP) FAMILY PROTEIN"/>
    <property type="match status" value="1"/>
</dbReference>
<accession>A0A9P8I8U8</accession>
<name>A0A9P8I8U8_9PEZI</name>
<feature type="compositionally biased region" description="Basic and acidic residues" evidence="1">
    <location>
        <begin position="380"/>
        <end position="390"/>
    </location>
</feature>
<dbReference type="InterPro" id="IPR007541">
    <property type="entry name" value="Uncharacterised_BSP"/>
</dbReference>
<comment type="caution">
    <text evidence="2">The sequence shown here is derived from an EMBL/GenBank/DDBJ whole genome shotgun (WGS) entry which is preliminary data.</text>
</comment>
<protein>
    <submittedName>
        <fullName evidence="2">Uncharacterized protein</fullName>
    </submittedName>
</protein>
<reference evidence="2" key="1">
    <citation type="submission" date="2021-03" db="EMBL/GenBank/DDBJ databases">
        <title>Comparative genomics and phylogenomic investigation of the class Geoglossomycetes provide insights into ecological specialization and systematics.</title>
        <authorList>
            <person name="Melie T."/>
            <person name="Pirro S."/>
            <person name="Miller A.N."/>
            <person name="Quandt A."/>
        </authorList>
    </citation>
    <scope>NUCLEOTIDE SEQUENCE</scope>
    <source>
        <strain evidence="2">GBOQ0MN5Z8</strain>
    </source>
</reference>